<evidence type="ECO:0000313" key="7">
    <source>
        <dbReference type="Proteomes" id="UP000799757"/>
    </source>
</evidence>
<keyword evidence="3" id="KW-0862">Zinc</keyword>
<accession>A0A6A6X843</accession>
<gene>
    <name evidence="6" type="ORF">K505DRAFT_338493</name>
</gene>
<evidence type="ECO:0000256" key="4">
    <source>
        <dbReference type="PROSITE-ProRule" id="PRU00134"/>
    </source>
</evidence>
<evidence type="ECO:0000256" key="1">
    <source>
        <dbReference type="ARBA" id="ARBA00022723"/>
    </source>
</evidence>
<keyword evidence="7" id="KW-1185">Reference proteome</keyword>
<dbReference type="PROSITE" id="PS01360">
    <property type="entry name" value="ZF_MYND_1"/>
    <property type="match status" value="1"/>
</dbReference>
<reference evidence="6" key="1">
    <citation type="journal article" date="2020" name="Stud. Mycol.">
        <title>101 Dothideomycetes genomes: a test case for predicting lifestyles and emergence of pathogens.</title>
        <authorList>
            <person name="Haridas S."/>
            <person name="Albert R."/>
            <person name="Binder M."/>
            <person name="Bloem J."/>
            <person name="Labutti K."/>
            <person name="Salamov A."/>
            <person name="Andreopoulos B."/>
            <person name="Baker S."/>
            <person name="Barry K."/>
            <person name="Bills G."/>
            <person name="Bluhm B."/>
            <person name="Cannon C."/>
            <person name="Castanera R."/>
            <person name="Culley D."/>
            <person name="Daum C."/>
            <person name="Ezra D."/>
            <person name="Gonzalez J."/>
            <person name="Henrissat B."/>
            <person name="Kuo A."/>
            <person name="Liang C."/>
            <person name="Lipzen A."/>
            <person name="Lutzoni F."/>
            <person name="Magnuson J."/>
            <person name="Mondo S."/>
            <person name="Nolan M."/>
            <person name="Ohm R."/>
            <person name="Pangilinan J."/>
            <person name="Park H.-J."/>
            <person name="Ramirez L."/>
            <person name="Alfaro M."/>
            <person name="Sun H."/>
            <person name="Tritt A."/>
            <person name="Yoshinaga Y."/>
            <person name="Zwiers L.-H."/>
            <person name="Turgeon B."/>
            <person name="Goodwin S."/>
            <person name="Spatafora J."/>
            <person name="Crous P."/>
            <person name="Grigoriev I."/>
        </authorList>
    </citation>
    <scope>NUCLEOTIDE SEQUENCE</scope>
    <source>
        <strain evidence="6">CBS 109.77</strain>
    </source>
</reference>
<keyword evidence="2 4" id="KW-0863">Zinc-finger</keyword>
<dbReference type="SUPFAM" id="SSF144232">
    <property type="entry name" value="HIT/MYND zinc finger-like"/>
    <property type="match status" value="1"/>
</dbReference>
<evidence type="ECO:0000256" key="3">
    <source>
        <dbReference type="ARBA" id="ARBA00022833"/>
    </source>
</evidence>
<dbReference type="OrthoDB" id="432970at2759"/>
<dbReference type="Gene3D" id="6.10.140.2220">
    <property type="match status" value="1"/>
</dbReference>
<name>A0A6A6X843_9PLEO</name>
<sequence length="382" mass="43256">MVEDARTKCSYCGEPATLKCGGCKIDVYCGTDCQKLDWASHKTTCKEISLERTIERCADTLQRAYLDFREITYDSPIAKVEVKNDRIYIYDGPISMRKNGIFADFPNHLITERSVKMAVLCFLMCNEPIALFAKLLSTLLTHLKLKIEEVSVSLQNVPRKTIVVYPNGYEHHNFPGHKHEIFCVTSVKSGKKWAIDLAGGQYGLCQPCWRWEEYEKRYVEEVITVHLLGTNETYVKACSQVEGTPSLTRPSTQDAASHLKAAFHKWVETLPAGLPKMLILDDEKFKYHQDCLLKDVNAAVRKFVDNSNYTTEARKAARYERDNPGVSSQRLQDIRNALFQRGYDSSPRSTAMSMLSNLADGGGDLNLDLEEMEIWLSAGLRG</sequence>
<dbReference type="EMBL" id="MU001960">
    <property type="protein sequence ID" value="KAF2792660.1"/>
    <property type="molecule type" value="Genomic_DNA"/>
</dbReference>
<dbReference type="Pfam" id="PF01753">
    <property type="entry name" value="zf-MYND"/>
    <property type="match status" value="1"/>
</dbReference>
<evidence type="ECO:0000259" key="5">
    <source>
        <dbReference type="PROSITE" id="PS50865"/>
    </source>
</evidence>
<dbReference type="PROSITE" id="PS50865">
    <property type="entry name" value="ZF_MYND_2"/>
    <property type="match status" value="1"/>
</dbReference>
<dbReference type="InterPro" id="IPR002893">
    <property type="entry name" value="Znf_MYND"/>
</dbReference>
<dbReference type="GO" id="GO:0008270">
    <property type="term" value="F:zinc ion binding"/>
    <property type="evidence" value="ECO:0007669"/>
    <property type="project" value="UniProtKB-KW"/>
</dbReference>
<dbReference type="Proteomes" id="UP000799757">
    <property type="component" value="Unassembled WGS sequence"/>
</dbReference>
<proteinExistence type="predicted"/>
<organism evidence="6 7">
    <name type="scientific">Melanomma pulvis-pyrius CBS 109.77</name>
    <dbReference type="NCBI Taxonomy" id="1314802"/>
    <lineage>
        <taxon>Eukaryota</taxon>
        <taxon>Fungi</taxon>
        <taxon>Dikarya</taxon>
        <taxon>Ascomycota</taxon>
        <taxon>Pezizomycotina</taxon>
        <taxon>Dothideomycetes</taxon>
        <taxon>Pleosporomycetidae</taxon>
        <taxon>Pleosporales</taxon>
        <taxon>Melanommataceae</taxon>
        <taxon>Melanomma</taxon>
    </lineage>
</organism>
<evidence type="ECO:0000313" key="6">
    <source>
        <dbReference type="EMBL" id="KAF2792660.1"/>
    </source>
</evidence>
<evidence type="ECO:0000256" key="2">
    <source>
        <dbReference type="ARBA" id="ARBA00022771"/>
    </source>
</evidence>
<keyword evidence="1" id="KW-0479">Metal-binding</keyword>
<protein>
    <recommendedName>
        <fullName evidence="5">MYND-type domain-containing protein</fullName>
    </recommendedName>
</protein>
<dbReference type="AlphaFoldDB" id="A0A6A6X843"/>
<feature type="domain" description="MYND-type" evidence="5">
    <location>
        <begin position="9"/>
        <end position="45"/>
    </location>
</feature>